<organism evidence="5 6">
    <name type="scientific">Prauserella cavernicola</name>
    <dbReference type="NCBI Taxonomy" id="2800127"/>
    <lineage>
        <taxon>Bacteria</taxon>
        <taxon>Bacillati</taxon>
        <taxon>Actinomycetota</taxon>
        <taxon>Actinomycetes</taxon>
        <taxon>Pseudonocardiales</taxon>
        <taxon>Pseudonocardiaceae</taxon>
        <taxon>Prauserella</taxon>
    </lineage>
</organism>
<dbReference type="PANTHER" id="PTHR43217:SF2">
    <property type="entry name" value="SUCCINATE-SEMIALDEHYDE DEHYDROGENASE [NADP(+)]"/>
    <property type="match status" value="1"/>
</dbReference>
<dbReference type="InterPro" id="IPR047110">
    <property type="entry name" value="GABD/Sad-like"/>
</dbReference>
<dbReference type="EMBL" id="JAENJH010000006">
    <property type="protein sequence ID" value="MBK1787084.1"/>
    <property type="molecule type" value="Genomic_DNA"/>
</dbReference>
<accession>A0A934QWZ1</accession>
<evidence type="ECO:0000256" key="3">
    <source>
        <dbReference type="ARBA" id="ARBA00023002"/>
    </source>
</evidence>
<proteinExistence type="inferred from homology"/>
<dbReference type="CDD" id="cd07100">
    <property type="entry name" value="ALDH_SSADH1_GabD1"/>
    <property type="match status" value="1"/>
</dbReference>
<dbReference type="Gene3D" id="3.40.309.10">
    <property type="entry name" value="Aldehyde Dehydrogenase, Chain A, domain 2"/>
    <property type="match status" value="1"/>
</dbReference>
<evidence type="ECO:0000259" key="4">
    <source>
        <dbReference type="Pfam" id="PF00171"/>
    </source>
</evidence>
<dbReference type="FunFam" id="3.40.605.10:FF:000012">
    <property type="entry name" value="NAD-dependent succinate-semialdehyde dehydrogenase"/>
    <property type="match status" value="1"/>
</dbReference>
<reference evidence="5" key="1">
    <citation type="submission" date="2020-12" db="EMBL/GenBank/DDBJ databases">
        <title>Prauserella sp. ASG 168, a novel actinomycete isolated from cave rock.</title>
        <authorList>
            <person name="Suriyachadkun C."/>
        </authorList>
    </citation>
    <scope>NUCLEOTIDE SEQUENCE</scope>
    <source>
        <strain evidence="5">ASG 168</strain>
    </source>
</reference>
<dbReference type="InterPro" id="IPR016163">
    <property type="entry name" value="Ald_DH_C"/>
</dbReference>
<feature type="domain" description="Aldehyde dehydrogenase" evidence="4">
    <location>
        <begin position="11"/>
        <end position="459"/>
    </location>
</feature>
<dbReference type="GO" id="GO:0004777">
    <property type="term" value="F:succinate-semialdehyde dehydrogenase (NAD+) activity"/>
    <property type="evidence" value="ECO:0007669"/>
    <property type="project" value="TreeGrafter"/>
</dbReference>
<evidence type="ECO:0000313" key="6">
    <source>
        <dbReference type="Proteomes" id="UP000635245"/>
    </source>
</evidence>
<dbReference type="InterPro" id="IPR044148">
    <property type="entry name" value="ALDH_GabD1-like"/>
</dbReference>
<dbReference type="InterPro" id="IPR016162">
    <property type="entry name" value="Ald_DH_N"/>
</dbReference>
<evidence type="ECO:0000256" key="2">
    <source>
        <dbReference type="ARBA" id="ARBA00022857"/>
    </source>
</evidence>
<evidence type="ECO:0000256" key="1">
    <source>
        <dbReference type="ARBA" id="ARBA00009986"/>
    </source>
</evidence>
<sequence length="463" mass="49221">MTSTTVGIAPYRTLNPATGDLVRSWPALDDESAETLLSRSHQAYLAWRDVPVEERVRLFRRVAELITAHADDLGRQTTLEMGKPLSQAVAEAHGAAEMYTYYAEHGPGLLADEEVPVPGISRAVVRREPVGVVLGIEPWNAPLYQAMRATAPNLMLGNTVIVKPAAICAGSTLLFDDIFREAGFPEGVYQTGLLSRDQVSSFVGDSRIRGVTLTGSDQAGSIVGEQAGRHIKPVVLELGGSDAFVVLDSADVAKAAETAATCRLIIGGQACALPKRVIVTEKVADEFIAKFVAVFTDQRIGDPFDPDTTLGPMSSEAAAELLQEQYQDAVDKGATVLAPGGLMDGPGAYFRPAVLTDVTPDMRLYHEEAFGPLGLVFRVLDADAAIALGNDTKYGLGGSVFAEDLQEAQRVATALDTGAVGVNQFLPARVELPFGGTKFSGVGRELGRTGMDQFANLKSYALP</sequence>
<protein>
    <submittedName>
        <fullName evidence="5">NAD-dependent succinate-semialdehyde dehydrogenase</fullName>
    </submittedName>
</protein>
<keyword evidence="6" id="KW-1185">Reference proteome</keyword>
<dbReference type="SUPFAM" id="SSF53720">
    <property type="entry name" value="ALDH-like"/>
    <property type="match status" value="1"/>
</dbReference>
<name>A0A934QWZ1_9PSEU</name>
<gene>
    <name evidence="5" type="ORF">JHE00_22395</name>
</gene>
<dbReference type="AlphaFoldDB" id="A0A934QWZ1"/>
<evidence type="ECO:0000313" key="5">
    <source>
        <dbReference type="EMBL" id="MBK1787084.1"/>
    </source>
</evidence>
<keyword evidence="3" id="KW-0560">Oxidoreductase</keyword>
<dbReference type="InterPro" id="IPR015590">
    <property type="entry name" value="Aldehyde_DH_dom"/>
</dbReference>
<dbReference type="Proteomes" id="UP000635245">
    <property type="component" value="Unassembled WGS sequence"/>
</dbReference>
<dbReference type="GO" id="GO:0004030">
    <property type="term" value="F:aldehyde dehydrogenase [NAD(P)+] activity"/>
    <property type="evidence" value="ECO:0007669"/>
    <property type="project" value="InterPro"/>
</dbReference>
<comment type="caution">
    <text evidence="5">The sequence shown here is derived from an EMBL/GenBank/DDBJ whole genome shotgun (WGS) entry which is preliminary data.</text>
</comment>
<comment type="similarity">
    <text evidence="1">Belongs to the aldehyde dehydrogenase family.</text>
</comment>
<dbReference type="InterPro" id="IPR016161">
    <property type="entry name" value="Ald_DH/histidinol_DH"/>
</dbReference>
<dbReference type="Gene3D" id="3.40.605.10">
    <property type="entry name" value="Aldehyde Dehydrogenase, Chain A, domain 1"/>
    <property type="match status" value="1"/>
</dbReference>
<keyword evidence="2" id="KW-0521">NADP</keyword>
<dbReference type="PANTHER" id="PTHR43217">
    <property type="entry name" value="SUCCINATE SEMIALDEHYDE DEHYDROGENASE [NAD(P)+] SAD"/>
    <property type="match status" value="1"/>
</dbReference>
<dbReference type="Pfam" id="PF00171">
    <property type="entry name" value="Aldedh"/>
    <property type="match status" value="1"/>
</dbReference>
<dbReference type="RefSeq" id="WP_200321337.1">
    <property type="nucleotide sequence ID" value="NZ_JAENJH010000006.1"/>
</dbReference>